<dbReference type="PANTHER" id="PTHR11586:SF37">
    <property type="entry name" value="TRNA-BINDING DOMAIN-CONTAINING PROTEIN"/>
    <property type="match status" value="1"/>
</dbReference>
<protein>
    <submittedName>
        <fullName evidence="5">Methionine-tRNA ligase</fullName>
    </submittedName>
</protein>
<dbReference type="InterPro" id="IPR012340">
    <property type="entry name" value="NA-bd_OB-fold"/>
</dbReference>
<dbReference type="STRING" id="1618356.UU93_C0037G0006"/>
<feature type="domain" description="TRNA-binding" evidence="4">
    <location>
        <begin position="16"/>
        <end position="118"/>
    </location>
</feature>
<dbReference type="GO" id="GO:0000049">
    <property type="term" value="F:tRNA binding"/>
    <property type="evidence" value="ECO:0007669"/>
    <property type="project" value="UniProtKB-UniRule"/>
</dbReference>
<gene>
    <name evidence="5" type="ORF">UU93_C0037G0006</name>
</gene>
<keyword evidence="1 3" id="KW-0820">tRNA-binding</keyword>
<dbReference type="SUPFAM" id="SSF50249">
    <property type="entry name" value="Nucleic acid-binding proteins"/>
    <property type="match status" value="1"/>
</dbReference>
<evidence type="ECO:0000259" key="4">
    <source>
        <dbReference type="PROSITE" id="PS50886"/>
    </source>
</evidence>
<dbReference type="PATRIC" id="fig|1618356.3.peg.848"/>
<reference evidence="5 6" key="1">
    <citation type="journal article" date="2015" name="Nature">
        <title>rRNA introns, odd ribosomes, and small enigmatic genomes across a large radiation of phyla.</title>
        <authorList>
            <person name="Brown C.T."/>
            <person name="Hug L.A."/>
            <person name="Thomas B.C."/>
            <person name="Sharon I."/>
            <person name="Castelle C.J."/>
            <person name="Singh A."/>
            <person name="Wilkins M.J."/>
            <person name="Williams K.H."/>
            <person name="Banfield J.F."/>
        </authorList>
    </citation>
    <scope>NUCLEOTIDE SEQUENCE [LARGE SCALE GENOMIC DNA]</scope>
</reference>
<dbReference type="EMBL" id="LCCN01000037">
    <property type="protein sequence ID" value="KKS30485.1"/>
    <property type="molecule type" value="Genomic_DNA"/>
</dbReference>
<dbReference type="Gene3D" id="2.40.50.140">
    <property type="entry name" value="Nucleic acid-binding proteins"/>
    <property type="match status" value="1"/>
</dbReference>
<evidence type="ECO:0000256" key="3">
    <source>
        <dbReference type="PROSITE-ProRule" id="PRU00209"/>
    </source>
</evidence>
<dbReference type="GO" id="GO:0016874">
    <property type="term" value="F:ligase activity"/>
    <property type="evidence" value="ECO:0007669"/>
    <property type="project" value="UniProtKB-KW"/>
</dbReference>
<dbReference type="InterPro" id="IPR051270">
    <property type="entry name" value="Tyrosine-tRNA_ligase_regulator"/>
</dbReference>
<dbReference type="PANTHER" id="PTHR11586">
    <property type="entry name" value="TRNA-AMINOACYLATION COFACTOR ARC1 FAMILY MEMBER"/>
    <property type="match status" value="1"/>
</dbReference>
<keyword evidence="2 3" id="KW-0694">RNA-binding</keyword>
<comment type="caution">
    <text evidence="5">The sequence shown here is derived from an EMBL/GenBank/DDBJ whole genome shotgun (WGS) entry which is preliminary data.</text>
</comment>
<evidence type="ECO:0000256" key="1">
    <source>
        <dbReference type="ARBA" id="ARBA00022555"/>
    </source>
</evidence>
<evidence type="ECO:0000256" key="2">
    <source>
        <dbReference type="ARBA" id="ARBA00022884"/>
    </source>
</evidence>
<dbReference type="AlphaFoldDB" id="A0A0G0Y0X1"/>
<dbReference type="Pfam" id="PF01588">
    <property type="entry name" value="tRNA_bind"/>
    <property type="match status" value="1"/>
</dbReference>
<evidence type="ECO:0000313" key="5">
    <source>
        <dbReference type="EMBL" id="KKS30485.1"/>
    </source>
</evidence>
<sequence>MSEAIKTVKATITYPDFEKLDLRVGTVIEASLPDWSTKLIRYSVDFGNDIGKRTLFSGIRKWYTPDDLIGKQYIFVINLEPKKMGDEESQGMMIMTATEERPVLQPLQIAVPNGSVLR</sequence>
<organism evidence="5 6">
    <name type="scientific">Candidatus Amesbacteria bacterium GW2011_GWA2_42_12</name>
    <dbReference type="NCBI Taxonomy" id="1618356"/>
    <lineage>
        <taxon>Bacteria</taxon>
        <taxon>Candidatus Amesiibacteriota</taxon>
    </lineage>
</organism>
<name>A0A0G0Y0X1_9BACT</name>
<dbReference type="PROSITE" id="PS50886">
    <property type="entry name" value="TRBD"/>
    <property type="match status" value="1"/>
</dbReference>
<accession>A0A0G0Y0X1</accession>
<proteinExistence type="predicted"/>
<keyword evidence="5" id="KW-0436">Ligase</keyword>
<evidence type="ECO:0000313" key="6">
    <source>
        <dbReference type="Proteomes" id="UP000034160"/>
    </source>
</evidence>
<dbReference type="Proteomes" id="UP000034160">
    <property type="component" value="Unassembled WGS sequence"/>
</dbReference>
<dbReference type="InterPro" id="IPR002547">
    <property type="entry name" value="tRNA-bd_dom"/>
</dbReference>